<dbReference type="GeneID" id="23858257"/>
<feature type="transmembrane region" description="Helical" evidence="1">
    <location>
        <begin position="92"/>
        <end position="110"/>
    </location>
</feature>
<keyword evidence="1" id="KW-0472">Membrane</keyword>
<keyword evidence="1" id="KW-1133">Transmembrane helix</keyword>
<keyword evidence="1" id="KW-0812">Transmembrane</keyword>
<evidence type="ECO:0000313" key="2">
    <source>
        <dbReference type="EMBL" id="CBH09018.1"/>
    </source>
</evidence>
<dbReference type="Proteomes" id="UP000002316">
    <property type="component" value="Chromosome 1"/>
</dbReference>
<dbReference type="AlphaFoldDB" id="C9ZIM6"/>
<name>C9ZIM6_TRYB9</name>
<sequence length="133" mass="15136">MGGKEINKTGREKKCWEYHRRSFSKEKREQKVICVDLHVVVSFLLYLSCSFLPHFNFFTPICSFLSPTPKVVGRNKYLPLPPPFLFTSHPPPPIPCSLLLLLVIFLRYILCICVTSGGETGVGKERVVLGRLL</sequence>
<evidence type="ECO:0000256" key="1">
    <source>
        <dbReference type="SAM" id="Phobius"/>
    </source>
</evidence>
<dbReference type="KEGG" id="tbg:TbgDal_I1880"/>
<accession>C9ZIM6</accession>
<gene>
    <name evidence="2" type="ORF">TbgDal_I1880</name>
</gene>
<protein>
    <submittedName>
        <fullName evidence="2">Uncharacterized protein</fullName>
    </submittedName>
</protein>
<dbReference type="RefSeq" id="XP_011771459.1">
    <property type="nucleotide sequence ID" value="XM_011773157.1"/>
</dbReference>
<evidence type="ECO:0000313" key="3">
    <source>
        <dbReference type="Proteomes" id="UP000002316"/>
    </source>
</evidence>
<organism evidence="2 3">
    <name type="scientific">Trypanosoma brucei gambiense (strain MHOM/CI/86/DAL972)</name>
    <dbReference type="NCBI Taxonomy" id="679716"/>
    <lineage>
        <taxon>Eukaryota</taxon>
        <taxon>Discoba</taxon>
        <taxon>Euglenozoa</taxon>
        <taxon>Kinetoplastea</taxon>
        <taxon>Metakinetoplastina</taxon>
        <taxon>Trypanosomatida</taxon>
        <taxon>Trypanosomatidae</taxon>
        <taxon>Trypanosoma</taxon>
    </lineage>
</organism>
<reference evidence="3" key="1">
    <citation type="journal article" date="2010" name="PLoS Negl. Trop. Dis.">
        <title>The genome sequence of Trypanosoma brucei gambiense, causative agent of chronic human african trypanosomiasis.</title>
        <authorList>
            <person name="Jackson A.P."/>
            <person name="Sanders M."/>
            <person name="Berry A."/>
            <person name="McQuillan J."/>
            <person name="Aslett M.A."/>
            <person name="Quail M.A."/>
            <person name="Chukualim B."/>
            <person name="Capewell P."/>
            <person name="MacLeod A."/>
            <person name="Melville S.E."/>
            <person name="Gibson W."/>
            <person name="Barry J.D."/>
            <person name="Berriman M."/>
            <person name="Hertz-Fowler C."/>
        </authorList>
    </citation>
    <scope>NUCLEOTIDE SEQUENCE [LARGE SCALE GENOMIC DNA]</scope>
    <source>
        <strain evidence="3">MHOM/CI/86/DAL972</strain>
    </source>
</reference>
<feature type="transmembrane region" description="Helical" evidence="1">
    <location>
        <begin position="32"/>
        <end position="55"/>
    </location>
</feature>
<dbReference type="EMBL" id="FN554964">
    <property type="protein sequence ID" value="CBH09018.1"/>
    <property type="molecule type" value="Genomic_DNA"/>
</dbReference>
<proteinExistence type="predicted"/>